<dbReference type="SUPFAM" id="SSF109854">
    <property type="entry name" value="DinB/YfiT-like putative metalloenzymes"/>
    <property type="match status" value="1"/>
</dbReference>
<name>A0A919YK05_9BACL</name>
<gene>
    <name evidence="1" type="ORF">J34TS1_55150</name>
</gene>
<comment type="caution">
    <text evidence="1">The sequence shown here is derived from an EMBL/GenBank/DDBJ whole genome shotgun (WGS) entry which is preliminary data.</text>
</comment>
<reference evidence="1 2" key="1">
    <citation type="submission" date="2021-03" db="EMBL/GenBank/DDBJ databases">
        <title>Antimicrobial resistance genes in bacteria isolated from Japanese honey, and their potential for conferring macrolide and lincosamide resistance in the American foulbrood pathogen Paenibacillus larvae.</title>
        <authorList>
            <person name="Okamoto M."/>
            <person name="Kumagai M."/>
            <person name="Kanamori H."/>
            <person name="Takamatsu D."/>
        </authorList>
    </citation>
    <scope>NUCLEOTIDE SEQUENCE [LARGE SCALE GENOMIC DNA]</scope>
    <source>
        <strain evidence="1 2">J34TS1</strain>
    </source>
</reference>
<proteinExistence type="predicted"/>
<dbReference type="Proteomes" id="UP000682811">
    <property type="component" value="Unassembled WGS sequence"/>
</dbReference>
<protein>
    <submittedName>
        <fullName evidence="1">Uncharacterized protein</fullName>
    </submittedName>
</protein>
<evidence type="ECO:0000313" key="2">
    <source>
        <dbReference type="Proteomes" id="UP000682811"/>
    </source>
</evidence>
<sequence>MTAVSQIRGLNWKGISFSRNTIQAIHHMADNDMNAYIRFKMALTEDVYWERSLWMQALQRLIGITGAIWPGSAKPWGVTMCTHIKEDFRCGA</sequence>
<evidence type="ECO:0000313" key="1">
    <source>
        <dbReference type="EMBL" id="GIO50750.1"/>
    </source>
</evidence>
<dbReference type="InterPro" id="IPR034660">
    <property type="entry name" value="DinB/YfiT-like"/>
</dbReference>
<dbReference type="EMBL" id="BORT01000037">
    <property type="protein sequence ID" value="GIO50750.1"/>
    <property type="molecule type" value="Genomic_DNA"/>
</dbReference>
<keyword evidence="2" id="KW-1185">Reference proteome</keyword>
<dbReference type="AlphaFoldDB" id="A0A919YK05"/>
<accession>A0A919YK05</accession>
<organism evidence="1 2">
    <name type="scientific">Paenibacillus azoreducens</name>
    <dbReference type="NCBI Taxonomy" id="116718"/>
    <lineage>
        <taxon>Bacteria</taxon>
        <taxon>Bacillati</taxon>
        <taxon>Bacillota</taxon>
        <taxon>Bacilli</taxon>
        <taxon>Bacillales</taxon>
        <taxon>Paenibacillaceae</taxon>
        <taxon>Paenibacillus</taxon>
    </lineage>
</organism>